<evidence type="ECO:0008006" key="4">
    <source>
        <dbReference type="Google" id="ProtNLM"/>
    </source>
</evidence>
<dbReference type="PANTHER" id="PTHR35014">
    <property type="entry name" value="INFECTION RESPONSE PROTEIN-RELATED"/>
    <property type="match status" value="1"/>
</dbReference>
<dbReference type="PANTHER" id="PTHR35014:SF1">
    <property type="entry name" value="INFECTION RESPONSE PROTEIN"/>
    <property type="match status" value="1"/>
</dbReference>
<keyword evidence="3" id="KW-1185">Reference proteome</keyword>
<gene>
    <name evidence="2" type="ORF">L596_011277</name>
</gene>
<protein>
    <recommendedName>
        <fullName evidence="4">DUF19 domain-containing protein</fullName>
    </recommendedName>
</protein>
<comment type="caution">
    <text evidence="2">The sequence shown here is derived from an EMBL/GenBank/DDBJ whole genome shotgun (WGS) entry which is preliminary data.</text>
</comment>
<evidence type="ECO:0000256" key="1">
    <source>
        <dbReference type="SAM" id="SignalP"/>
    </source>
</evidence>
<feature type="chain" id="PRO_5020827187" description="DUF19 domain-containing protein" evidence="1">
    <location>
        <begin position="21"/>
        <end position="224"/>
    </location>
</feature>
<keyword evidence="1" id="KW-0732">Signal</keyword>
<name>A0A4U5NUC3_STECR</name>
<sequence>MFQNQLRVFWVLGLISGLECNVAKLRSCYDDYFGHFGMSVKNFPSHDHFIARIEQYITNEPLLARPTLCSWHRTFARCIGPALERGCLHKEALKSALGLSDPEAFNYPLTYESNQYQCGEGYATGSKYFDCLEEVRTCDKSEVNAAVQGCKNLQKSSLNRLKTAKAAEKKCRMEKMANECLIKFVVNKCGKAVEKYFCKVQEFIGKKKVYENPSNCMEAYRCDL</sequence>
<feature type="signal peptide" evidence="1">
    <location>
        <begin position="1"/>
        <end position="20"/>
    </location>
</feature>
<dbReference type="OrthoDB" id="10357511at2759"/>
<accession>A0A4U5NUC3</accession>
<dbReference type="Proteomes" id="UP000298663">
    <property type="component" value="Unassembled WGS sequence"/>
</dbReference>
<dbReference type="AlphaFoldDB" id="A0A4U5NUC3"/>
<dbReference type="EMBL" id="AZBU02000003">
    <property type="protein sequence ID" value="TKR86753.1"/>
    <property type="molecule type" value="Genomic_DNA"/>
</dbReference>
<organism evidence="2 3">
    <name type="scientific">Steinernema carpocapsae</name>
    <name type="common">Entomopathogenic nematode</name>
    <dbReference type="NCBI Taxonomy" id="34508"/>
    <lineage>
        <taxon>Eukaryota</taxon>
        <taxon>Metazoa</taxon>
        <taxon>Ecdysozoa</taxon>
        <taxon>Nematoda</taxon>
        <taxon>Chromadorea</taxon>
        <taxon>Rhabditida</taxon>
        <taxon>Tylenchina</taxon>
        <taxon>Panagrolaimomorpha</taxon>
        <taxon>Strongyloidoidea</taxon>
        <taxon>Steinernematidae</taxon>
        <taxon>Steinernema</taxon>
    </lineage>
</organism>
<reference evidence="2 3" key="2">
    <citation type="journal article" date="2019" name="G3 (Bethesda)">
        <title>Hybrid Assembly of the Genome of the Entomopathogenic Nematode Steinernema carpocapsae Identifies the X-Chromosome.</title>
        <authorList>
            <person name="Serra L."/>
            <person name="Macchietto M."/>
            <person name="Macias-Munoz A."/>
            <person name="McGill C.J."/>
            <person name="Rodriguez I.M."/>
            <person name="Rodriguez B."/>
            <person name="Murad R."/>
            <person name="Mortazavi A."/>
        </authorList>
    </citation>
    <scope>NUCLEOTIDE SEQUENCE [LARGE SCALE GENOMIC DNA]</scope>
    <source>
        <strain evidence="2 3">ALL</strain>
    </source>
</reference>
<evidence type="ECO:0000313" key="3">
    <source>
        <dbReference type="Proteomes" id="UP000298663"/>
    </source>
</evidence>
<reference evidence="2 3" key="1">
    <citation type="journal article" date="2015" name="Genome Biol.">
        <title>Comparative genomics of Steinernema reveals deeply conserved gene regulatory networks.</title>
        <authorList>
            <person name="Dillman A.R."/>
            <person name="Macchietto M."/>
            <person name="Porter C.F."/>
            <person name="Rogers A."/>
            <person name="Williams B."/>
            <person name="Antoshechkin I."/>
            <person name="Lee M.M."/>
            <person name="Goodwin Z."/>
            <person name="Lu X."/>
            <person name="Lewis E.E."/>
            <person name="Goodrich-Blair H."/>
            <person name="Stock S.P."/>
            <person name="Adams B.J."/>
            <person name="Sternberg P.W."/>
            <person name="Mortazavi A."/>
        </authorList>
    </citation>
    <scope>NUCLEOTIDE SEQUENCE [LARGE SCALE GENOMIC DNA]</scope>
    <source>
        <strain evidence="2 3">ALL</strain>
    </source>
</reference>
<proteinExistence type="predicted"/>
<evidence type="ECO:0000313" key="2">
    <source>
        <dbReference type="EMBL" id="TKR86753.1"/>
    </source>
</evidence>